<feature type="non-terminal residue" evidence="1">
    <location>
        <position position="1"/>
    </location>
</feature>
<dbReference type="GO" id="GO:0008168">
    <property type="term" value="F:methyltransferase activity"/>
    <property type="evidence" value="ECO:0007669"/>
    <property type="project" value="InterPro"/>
</dbReference>
<dbReference type="Gene3D" id="3.40.50.150">
    <property type="entry name" value="Vaccinia Virus protein VP39"/>
    <property type="match status" value="1"/>
</dbReference>
<dbReference type="AlphaFoldDB" id="X0ZF45"/>
<sequence length="40" mass="4645">SPSKIYQEEIKKLKNAGFEILDWKTLDPLEKAHAFVVARM</sequence>
<dbReference type="InterPro" id="IPR029063">
    <property type="entry name" value="SAM-dependent_MTases_sf"/>
</dbReference>
<gene>
    <name evidence="1" type="ORF">S01H4_18232</name>
</gene>
<accession>X0ZF45</accession>
<organism evidence="1">
    <name type="scientific">marine sediment metagenome</name>
    <dbReference type="NCBI Taxonomy" id="412755"/>
    <lineage>
        <taxon>unclassified sequences</taxon>
        <taxon>metagenomes</taxon>
        <taxon>ecological metagenomes</taxon>
    </lineage>
</organism>
<dbReference type="GO" id="GO:0006364">
    <property type="term" value="P:rRNA processing"/>
    <property type="evidence" value="ECO:0007669"/>
    <property type="project" value="InterPro"/>
</dbReference>
<reference evidence="1" key="1">
    <citation type="journal article" date="2014" name="Front. Microbiol.">
        <title>High frequency of phylogenetically diverse reductive dehalogenase-homologous genes in deep subseafloor sedimentary metagenomes.</title>
        <authorList>
            <person name="Kawai M."/>
            <person name="Futagami T."/>
            <person name="Toyoda A."/>
            <person name="Takaki Y."/>
            <person name="Nishi S."/>
            <person name="Hori S."/>
            <person name="Arai W."/>
            <person name="Tsubouchi T."/>
            <person name="Morono Y."/>
            <person name="Uchiyama I."/>
            <person name="Ito T."/>
            <person name="Fujiyama A."/>
            <person name="Inagaki F."/>
            <person name="Takami H."/>
        </authorList>
    </citation>
    <scope>NUCLEOTIDE SEQUENCE</scope>
    <source>
        <strain evidence="1">Expedition CK06-06</strain>
    </source>
</reference>
<name>X0ZF45_9ZZZZ</name>
<dbReference type="InterPro" id="IPR000692">
    <property type="entry name" value="Fibrillarin"/>
</dbReference>
<proteinExistence type="predicted"/>
<dbReference type="Pfam" id="PF01269">
    <property type="entry name" value="Fibrillarin"/>
    <property type="match status" value="1"/>
</dbReference>
<comment type="caution">
    <text evidence="1">The sequence shown here is derived from an EMBL/GenBank/DDBJ whole genome shotgun (WGS) entry which is preliminary data.</text>
</comment>
<protein>
    <submittedName>
        <fullName evidence="1">Uncharacterized protein</fullName>
    </submittedName>
</protein>
<dbReference type="EMBL" id="BART01008072">
    <property type="protein sequence ID" value="GAG68275.1"/>
    <property type="molecule type" value="Genomic_DNA"/>
</dbReference>
<dbReference type="GO" id="GO:0003723">
    <property type="term" value="F:RNA binding"/>
    <property type="evidence" value="ECO:0007669"/>
    <property type="project" value="InterPro"/>
</dbReference>
<evidence type="ECO:0000313" key="1">
    <source>
        <dbReference type="EMBL" id="GAG68275.1"/>
    </source>
</evidence>